<feature type="transmembrane region" description="Helical" evidence="11">
    <location>
        <begin position="689"/>
        <end position="708"/>
    </location>
</feature>
<keyword evidence="2" id="KW-0328">Glycosyltransferase</keyword>
<dbReference type="InterPro" id="IPR029044">
    <property type="entry name" value="Nucleotide-diphossugar_trans"/>
</dbReference>
<keyword evidence="6 11" id="KW-0472">Membrane</keyword>
<dbReference type="OrthoDB" id="72851at2759"/>
<evidence type="ECO:0000256" key="1">
    <source>
        <dbReference type="ARBA" id="ARBA00004127"/>
    </source>
</evidence>
<dbReference type="Pfam" id="PF03552">
    <property type="entry name" value="Cellulose_synt"/>
    <property type="match status" value="2"/>
</dbReference>
<evidence type="ECO:0000256" key="4">
    <source>
        <dbReference type="ARBA" id="ARBA00022692"/>
    </source>
</evidence>
<dbReference type="GO" id="GO:0030244">
    <property type="term" value="P:cellulose biosynthetic process"/>
    <property type="evidence" value="ECO:0007669"/>
    <property type="project" value="InterPro"/>
</dbReference>
<proteinExistence type="predicted"/>
<sequence length="710" mass="80634">MKNNLPLHHCQVQQPRTTINRLHTLLHTTTLLSLLYYRASSLYVSLPNTPVFPWILVSASELLLSFLWTLGQACRWRPVTRTVFPERLPKDDQLPSIDVFILTADPKKEPPIGVMNTLISAMSLDYPTEKLTVYLSDDGGTPVTLKATREAFKFAKSWVPFCKEYGIETRCPDAYFSDEFVKNDDKEFTEKQQILKLKYQEFKERVEGAGENDDGTCIPQNRPPYIEVISDLTRENEDVNIPDLVYVSREKRLSHPHHFKAGALNAILRVSGALSNAPFILVLDCDMYCNDPSSARQAMCFHLDPDISPSLAFVQFPQTFHNVSKNDLYGGKLKITFNLLWCGLDGLRGPILSGTGFYLKREALFRSGPQEGVNFIQSKLYLDPTNGWLESTALLQDALVLASCTHEENTQWGSKIGFMYHSVVEDYFTGFLLHCKGWKSVYHLPSKPAFLGNTPTNLNDNLFQGSRWSSGLFQVGLSKYCPLTYEIFKVPFLQSLGYGFLAFYALYSLPLLCYGVIPQLYLLKGIPLFPKVSDPWFILFSTAYLSALCQRLIEMISLGESLRVWWNEERMWMIKAITCHFFGFMDVILKSLGIREINFEPTNKAADEEQVMKRYKMDKFDFHGATVLLLPSTTIVLLNLVSFVLGLQRAIMKKSFDAMFGQLFLSFIVLVFSFPVIEGMVVRKDKGCIQGSVILYSVAILIVILSFGTM</sequence>
<feature type="binding site" evidence="9">
    <location>
        <position position="108"/>
    </location>
    <ligand>
        <name>UDP-alpha-D-glucose</name>
        <dbReference type="ChEBI" id="CHEBI:58885"/>
    </ligand>
</feature>
<keyword evidence="3" id="KW-0808">Transferase</keyword>
<dbReference type="EMBL" id="JACGCM010000221">
    <property type="protein sequence ID" value="KAF6175036.1"/>
    <property type="molecule type" value="Genomic_DNA"/>
</dbReference>
<evidence type="ECO:0000256" key="6">
    <source>
        <dbReference type="ARBA" id="ARBA00023136"/>
    </source>
</evidence>
<dbReference type="AlphaFoldDB" id="A0A7J7P6G9"/>
<keyword evidence="13" id="KW-1185">Reference proteome</keyword>
<evidence type="ECO:0000256" key="7">
    <source>
        <dbReference type="ARBA" id="ARBA00023316"/>
    </source>
</evidence>
<evidence type="ECO:0000256" key="11">
    <source>
        <dbReference type="SAM" id="Phobius"/>
    </source>
</evidence>
<dbReference type="FunFam" id="3.90.550.10:FF:000194">
    <property type="entry name" value="Cellulose synthase-like protein G2 isoform A"/>
    <property type="match status" value="1"/>
</dbReference>
<evidence type="ECO:0000256" key="9">
    <source>
        <dbReference type="PIRSR" id="PIRSR605150-2"/>
    </source>
</evidence>
<feature type="binding site" evidence="10">
    <location>
        <position position="260"/>
    </location>
    <ligand>
        <name>Mn(2+)</name>
        <dbReference type="ChEBI" id="CHEBI:29035"/>
    </ligand>
</feature>
<dbReference type="Proteomes" id="UP000541444">
    <property type="component" value="Unassembled WGS sequence"/>
</dbReference>
<evidence type="ECO:0000313" key="12">
    <source>
        <dbReference type="EMBL" id="KAF6175036.1"/>
    </source>
</evidence>
<dbReference type="PANTHER" id="PTHR13301">
    <property type="entry name" value="X-BOX TRANSCRIPTION FACTOR-RELATED"/>
    <property type="match status" value="1"/>
</dbReference>
<reference evidence="12 13" key="1">
    <citation type="journal article" date="2020" name="IScience">
        <title>Genome Sequencing of the Endangered Kingdonia uniflora (Circaeasteraceae, Ranunculales) Reveals Potential Mechanisms of Evolutionary Specialization.</title>
        <authorList>
            <person name="Sun Y."/>
            <person name="Deng T."/>
            <person name="Zhang A."/>
            <person name="Moore M.J."/>
            <person name="Landis J.B."/>
            <person name="Lin N."/>
            <person name="Zhang H."/>
            <person name="Zhang X."/>
            <person name="Huang J."/>
            <person name="Zhang X."/>
            <person name="Sun H."/>
            <person name="Wang H."/>
        </authorList>
    </citation>
    <scope>NUCLEOTIDE SEQUENCE [LARGE SCALE GENOMIC DNA]</scope>
    <source>
        <strain evidence="12">TB1705</strain>
        <tissue evidence="12">Leaf</tissue>
    </source>
</reference>
<feature type="binding site" evidence="9">
    <location>
        <position position="138"/>
    </location>
    <ligand>
        <name>UDP-alpha-D-glucose</name>
        <dbReference type="ChEBI" id="CHEBI:58885"/>
    </ligand>
</feature>
<name>A0A7J7P6G9_9MAGN</name>
<feature type="transmembrane region" description="Helical" evidence="11">
    <location>
        <begin position="622"/>
        <end position="647"/>
    </location>
</feature>
<dbReference type="SUPFAM" id="SSF53448">
    <property type="entry name" value="Nucleotide-diphospho-sugar transferases"/>
    <property type="match status" value="1"/>
</dbReference>
<keyword evidence="5 11" id="KW-1133">Transmembrane helix</keyword>
<keyword evidence="4 11" id="KW-0812">Transmembrane</keyword>
<evidence type="ECO:0000256" key="10">
    <source>
        <dbReference type="PIRSR" id="PIRSR605150-3"/>
    </source>
</evidence>
<protein>
    <recommendedName>
        <fullName evidence="14">Cellulose synthase-like protein G2</fullName>
    </recommendedName>
</protein>
<dbReference type="InterPro" id="IPR005150">
    <property type="entry name" value="Cellulose_synth"/>
</dbReference>
<evidence type="ECO:0000256" key="3">
    <source>
        <dbReference type="ARBA" id="ARBA00022679"/>
    </source>
</evidence>
<evidence type="ECO:0000256" key="8">
    <source>
        <dbReference type="PIRSR" id="PIRSR605150-1"/>
    </source>
</evidence>
<dbReference type="GO" id="GO:0016760">
    <property type="term" value="F:cellulose synthase (UDP-forming) activity"/>
    <property type="evidence" value="ECO:0007669"/>
    <property type="project" value="InterPro"/>
</dbReference>
<organism evidence="12 13">
    <name type="scientific">Kingdonia uniflora</name>
    <dbReference type="NCBI Taxonomy" id="39325"/>
    <lineage>
        <taxon>Eukaryota</taxon>
        <taxon>Viridiplantae</taxon>
        <taxon>Streptophyta</taxon>
        <taxon>Embryophyta</taxon>
        <taxon>Tracheophyta</taxon>
        <taxon>Spermatophyta</taxon>
        <taxon>Magnoliopsida</taxon>
        <taxon>Ranunculales</taxon>
        <taxon>Circaeasteraceae</taxon>
        <taxon>Kingdonia</taxon>
    </lineage>
</organism>
<evidence type="ECO:0000256" key="2">
    <source>
        <dbReference type="ARBA" id="ARBA00022676"/>
    </source>
</evidence>
<gene>
    <name evidence="12" type="ORF">GIB67_039584</name>
</gene>
<feature type="active site" evidence="8">
    <location>
        <position position="426"/>
    </location>
</feature>
<feature type="transmembrane region" description="Helical" evidence="11">
    <location>
        <begin position="496"/>
        <end position="517"/>
    </location>
</feature>
<dbReference type="GO" id="GO:0071555">
    <property type="term" value="P:cell wall organization"/>
    <property type="evidence" value="ECO:0007669"/>
    <property type="project" value="UniProtKB-KW"/>
</dbReference>
<dbReference type="GO" id="GO:0016020">
    <property type="term" value="C:membrane"/>
    <property type="evidence" value="ECO:0007669"/>
    <property type="project" value="InterPro"/>
</dbReference>
<feature type="transmembrane region" description="Helical" evidence="11">
    <location>
        <begin position="537"/>
        <end position="553"/>
    </location>
</feature>
<feature type="binding site" evidence="9">
    <location>
        <position position="109"/>
    </location>
    <ligand>
        <name>UDP-alpha-D-glucose</name>
        <dbReference type="ChEBI" id="CHEBI:58885"/>
    </ligand>
</feature>
<evidence type="ECO:0008006" key="14">
    <source>
        <dbReference type="Google" id="ProtNLM"/>
    </source>
</evidence>
<dbReference type="GO" id="GO:0012505">
    <property type="term" value="C:endomembrane system"/>
    <property type="evidence" value="ECO:0007669"/>
    <property type="project" value="UniProtKB-SubCell"/>
</dbReference>
<dbReference type="Gene3D" id="3.90.550.10">
    <property type="entry name" value="Spore Coat Polysaccharide Biosynthesis Protein SpsA, Chain A"/>
    <property type="match status" value="2"/>
</dbReference>
<comment type="caution">
    <text evidence="12">The sequence shown here is derived from an EMBL/GenBank/DDBJ whole genome shotgun (WGS) entry which is preliminary data.</text>
</comment>
<feature type="active site" evidence="8">
    <location>
        <position position="138"/>
    </location>
</feature>
<evidence type="ECO:0000313" key="13">
    <source>
        <dbReference type="Proteomes" id="UP000541444"/>
    </source>
</evidence>
<keyword evidence="7" id="KW-0961">Cell wall biogenesis/degradation</keyword>
<feature type="transmembrane region" description="Helical" evidence="11">
    <location>
        <begin position="659"/>
        <end position="677"/>
    </location>
</feature>
<evidence type="ECO:0000256" key="5">
    <source>
        <dbReference type="ARBA" id="ARBA00022989"/>
    </source>
</evidence>
<accession>A0A7J7P6G9</accession>
<comment type="subcellular location">
    <subcellularLocation>
        <location evidence="1">Endomembrane system</location>
        <topology evidence="1">Multi-pass membrane protein</topology>
    </subcellularLocation>
</comment>
<feature type="binding site" evidence="10">
    <location>
        <position position="284"/>
    </location>
    <ligand>
        <name>Mn(2+)</name>
        <dbReference type="ChEBI" id="CHEBI:29035"/>
    </ligand>
</feature>